<keyword evidence="7" id="KW-1133">Transmembrane helix</keyword>
<organism evidence="8 9">
    <name type="scientific">Campylobacter jejuni</name>
    <dbReference type="NCBI Taxonomy" id="197"/>
    <lineage>
        <taxon>Bacteria</taxon>
        <taxon>Pseudomonadati</taxon>
        <taxon>Campylobacterota</taxon>
        <taxon>Epsilonproteobacteria</taxon>
        <taxon>Campylobacterales</taxon>
        <taxon>Campylobacteraceae</taxon>
        <taxon>Campylobacter</taxon>
    </lineage>
</organism>
<dbReference type="SUPFAM" id="SSF53756">
    <property type="entry name" value="UDP-Glycosyltransferase/glycogen phosphorylase"/>
    <property type="match status" value="1"/>
</dbReference>
<dbReference type="Gene3D" id="3.40.50.11820">
    <property type="match status" value="1"/>
</dbReference>
<comment type="subcellular location">
    <subcellularLocation>
        <location evidence="1">Cell membrane</location>
        <topology evidence="1">Peripheral membrane protein</topology>
    </subcellularLocation>
</comment>
<evidence type="ECO:0000256" key="7">
    <source>
        <dbReference type="SAM" id="Phobius"/>
    </source>
</evidence>
<accession>A0A431C1D7</accession>
<dbReference type="PANTHER" id="PTHR37316:SF3">
    <property type="entry name" value="TEICHOIC ACID GLYCEROL-PHOSPHATE TRANSFERASE"/>
    <property type="match status" value="1"/>
</dbReference>
<dbReference type="InterPro" id="IPR043149">
    <property type="entry name" value="TagF_N"/>
</dbReference>
<keyword evidence="4" id="KW-0808">Transferase</keyword>
<dbReference type="AlphaFoldDB" id="A0A431C1D7"/>
<dbReference type="RefSeq" id="WP_126232328.1">
    <property type="nucleotide sequence ID" value="NZ_PRBK01000004.1"/>
</dbReference>
<reference evidence="8 9" key="1">
    <citation type="journal article" date="2019" name="Appl. Environ. Microbiol.">
        <title>Population genetics and characterization of Campylobacter jejuni isolates in western jackdaws and game birds in Finland.</title>
        <authorList>
            <person name="Kovanen S."/>
            <person name="Rossi M."/>
            <person name="Pohja-Mykra M."/>
            <person name="Nieminen T."/>
            <person name="Raunio-Saarnisto M."/>
            <person name="Sauvala M."/>
            <person name="Fredriksson-Ahomaa M."/>
            <person name="Hanninen M.L."/>
            <person name="Kivisto R."/>
        </authorList>
    </citation>
    <scope>NUCLEOTIDE SEQUENCE [LARGE SCALE GENOMIC DNA]</scope>
    <source>
        <strain evidence="8 9">CB313</strain>
    </source>
</reference>
<proteinExistence type="inferred from homology"/>
<keyword evidence="3" id="KW-1003">Cell membrane</keyword>
<evidence type="ECO:0000256" key="6">
    <source>
        <dbReference type="ARBA" id="ARBA00023136"/>
    </source>
</evidence>
<evidence type="ECO:0000256" key="2">
    <source>
        <dbReference type="ARBA" id="ARBA00010488"/>
    </source>
</evidence>
<dbReference type="Gene3D" id="3.40.50.12580">
    <property type="match status" value="1"/>
</dbReference>
<evidence type="ECO:0000256" key="1">
    <source>
        <dbReference type="ARBA" id="ARBA00004202"/>
    </source>
</evidence>
<keyword evidence="6 7" id="KW-0472">Membrane</keyword>
<evidence type="ECO:0000313" key="8">
    <source>
        <dbReference type="EMBL" id="RTJ78954.1"/>
    </source>
</evidence>
<evidence type="ECO:0000256" key="5">
    <source>
        <dbReference type="ARBA" id="ARBA00022944"/>
    </source>
</evidence>
<evidence type="ECO:0000256" key="3">
    <source>
        <dbReference type="ARBA" id="ARBA00022475"/>
    </source>
</evidence>
<evidence type="ECO:0000313" key="9">
    <source>
        <dbReference type="Proteomes" id="UP000288507"/>
    </source>
</evidence>
<evidence type="ECO:0000256" key="4">
    <source>
        <dbReference type="ARBA" id="ARBA00022679"/>
    </source>
</evidence>
<dbReference type="EMBL" id="PRBV01000009">
    <property type="protein sequence ID" value="RTJ78954.1"/>
    <property type="molecule type" value="Genomic_DNA"/>
</dbReference>
<dbReference type="InterPro" id="IPR043148">
    <property type="entry name" value="TagF_C"/>
</dbReference>
<comment type="similarity">
    <text evidence="2">Belongs to the CDP-glycerol glycerophosphotransferase family.</text>
</comment>
<dbReference type="PANTHER" id="PTHR37316">
    <property type="entry name" value="TEICHOIC ACID GLYCEROL-PHOSPHATE PRIMASE"/>
    <property type="match status" value="1"/>
</dbReference>
<evidence type="ECO:0008006" key="10">
    <source>
        <dbReference type="Google" id="ProtNLM"/>
    </source>
</evidence>
<keyword evidence="5" id="KW-0777">Teichoic acid biosynthesis</keyword>
<gene>
    <name evidence="8" type="ORF">C3H57_06470</name>
</gene>
<sequence>MKYRLFFLSLCFNCLYYLFCLFAVKNSITLIFNKTSYSYLNLNVLYSYISKKKKKVIKIESNANFLIKIWKIAKSQVIFVDQADYIISRISLSSDTKLVQLWHAGGAYKMFGFDAKRNNVEEKQELDRIKRIHGQYSYIVISDKKLETIMANAYMVNPDKILSFGLARTDIFFKEKENFQEIKDNIKRKMHLNDCAKIVLYCPTFRINEGLRDVNLEYLNDVREAFKSIFINGVVLYRDHPSITRNNKSLERGVIDVSTYDNIYELFLITDILITDYSSIIFDYSFFKKPIILYIPDIESYVNNDRKLYYSPYELVGKDMVANNITELITCIANANYNVDLWSKFMKECDGRVCEKIFNYFCE</sequence>
<dbReference type="InterPro" id="IPR007554">
    <property type="entry name" value="Glycerophosphate_synth"/>
</dbReference>
<feature type="transmembrane region" description="Helical" evidence="7">
    <location>
        <begin position="6"/>
        <end position="24"/>
    </location>
</feature>
<dbReference type="InterPro" id="IPR051612">
    <property type="entry name" value="Teichoic_Acid_Biosynth"/>
</dbReference>
<keyword evidence="7" id="KW-0812">Transmembrane</keyword>
<dbReference type="Proteomes" id="UP000288507">
    <property type="component" value="Unassembled WGS sequence"/>
</dbReference>
<dbReference type="GO" id="GO:0005886">
    <property type="term" value="C:plasma membrane"/>
    <property type="evidence" value="ECO:0007669"/>
    <property type="project" value="UniProtKB-SubCell"/>
</dbReference>
<dbReference type="GO" id="GO:0047355">
    <property type="term" value="F:CDP-glycerol glycerophosphotransferase activity"/>
    <property type="evidence" value="ECO:0007669"/>
    <property type="project" value="InterPro"/>
</dbReference>
<dbReference type="Pfam" id="PF04464">
    <property type="entry name" value="Glyphos_transf"/>
    <property type="match status" value="1"/>
</dbReference>
<dbReference type="GO" id="GO:0019350">
    <property type="term" value="P:teichoic acid biosynthetic process"/>
    <property type="evidence" value="ECO:0007669"/>
    <property type="project" value="UniProtKB-KW"/>
</dbReference>
<comment type="caution">
    <text evidence="8">The sequence shown here is derived from an EMBL/GenBank/DDBJ whole genome shotgun (WGS) entry which is preliminary data.</text>
</comment>
<protein>
    <recommendedName>
        <fullName evidence="10">CDP-glycerol--glycerophosphate glycerophosphotransferase</fullName>
    </recommendedName>
</protein>
<name>A0A431C1D7_CAMJU</name>